<feature type="compositionally biased region" description="Basic and acidic residues" evidence="1">
    <location>
        <begin position="41"/>
        <end position="52"/>
    </location>
</feature>
<evidence type="ECO:0000256" key="1">
    <source>
        <dbReference type="SAM" id="MobiDB-lite"/>
    </source>
</evidence>
<sequence>IYFCRPPALNGQWFFGIIVDGTDCKSPAGEPGICKSGVCDIEDKGKKPEYERPAYSGEHVTPSGPGSNEVNLATEGSGPSASQPSLPSSDEEKTSPGPPPPSPGSETSNTDGEGPTPPGLPGENEERTATGELNDI</sequence>
<feature type="non-terminal residue" evidence="2">
    <location>
        <position position="1"/>
    </location>
</feature>
<feature type="region of interest" description="Disordered" evidence="1">
    <location>
        <begin position="26"/>
        <end position="136"/>
    </location>
</feature>
<reference evidence="2" key="1">
    <citation type="journal article" date="2017" name="Front. Cell. Infect. Microbiol.">
        <title>The Distinct Transcriptional Response of the Midgut of Amblyomma sculptum and Amblyomma aureolatum Ticks to Rickettsia rickettsii Correlates to Their Differences in Susceptibility to Infection.</title>
        <authorList>
            <person name="Martins L.A."/>
            <person name="Galletti M.F.B.M."/>
            <person name="Ribeiro J.M."/>
            <person name="Fujita A."/>
            <person name="Costa F.B."/>
            <person name="Labruna M.B."/>
            <person name="Daffre S."/>
            <person name="Fogaca A.C."/>
        </authorList>
    </citation>
    <scope>NUCLEOTIDE SEQUENCE</scope>
</reference>
<proteinExistence type="evidence at transcript level"/>
<name>A0A1E1X173_9ACAR</name>
<accession>A0A1E1X173</accession>
<evidence type="ECO:0000313" key="2">
    <source>
        <dbReference type="EMBL" id="JAT93023.1"/>
    </source>
</evidence>
<dbReference type="EMBL" id="GFAC01006165">
    <property type="protein sequence ID" value="JAT93023.1"/>
    <property type="molecule type" value="mRNA"/>
</dbReference>
<dbReference type="AlphaFoldDB" id="A0A1E1X173"/>
<feature type="compositionally biased region" description="Polar residues" evidence="1">
    <location>
        <begin position="77"/>
        <end position="88"/>
    </location>
</feature>
<organism evidence="2">
    <name type="scientific">Amblyomma aureolatum</name>
    <dbReference type="NCBI Taxonomy" id="187763"/>
    <lineage>
        <taxon>Eukaryota</taxon>
        <taxon>Metazoa</taxon>
        <taxon>Ecdysozoa</taxon>
        <taxon>Arthropoda</taxon>
        <taxon>Chelicerata</taxon>
        <taxon>Arachnida</taxon>
        <taxon>Acari</taxon>
        <taxon>Parasitiformes</taxon>
        <taxon>Ixodida</taxon>
        <taxon>Ixodoidea</taxon>
        <taxon>Ixodidae</taxon>
        <taxon>Amblyomminae</taxon>
        <taxon>Amblyomma</taxon>
    </lineage>
</organism>
<protein>
    <submittedName>
        <fullName evidence="2">Uncharacterized protein</fullName>
    </submittedName>
</protein>